<proteinExistence type="inferred from homology"/>
<keyword evidence="1" id="KW-0233">DNA recombination</keyword>
<comment type="caution">
    <text evidence="4">The sequence shown here is derived from an EMBL/GenBank/DDBJ whole genome shotgun (WGS) entry which is preliminary data.</text>
</comment>
<reference evidence="4" key="1">
    <citation type="submission" date="2020-06" db="EMBL/GenBank/DDBJ databases">
        <authorList>
            <person name="Li T."/>
            <person name="Hu X."/>
            <person name="Zhang T."/>
            <person name="Song X."/>
            <person name="Zhang H."/>
            <person name="Dai N."/>
            <person name="Sheng W."/>
            <person name="Hou X."/>
            <person name="Wei L."/>
        </authorList>
    </citation>
    <scope>NUCLEOTIDE SEQUENCE</scope>
    <source>
        <strain evidence="4">G02</strain>
        <tissue evidence="4">Leaf</tissue>
    </source>
</reference>
<keyword evidence="1" id="KW-0547">Nucleotide-binding</keyword>
<dbReference type="InterPro" id="IPR025476">
    <property type="entry name" value="Helitron_helicase-like"/>
</dbReference>
<keyword evidence="1 4" id="KW-0347">Helicase</keyword>
<dbReference type="GO" id="GO:0000723">
    <property type="term" value="P:telomere maintenance"/>
    <property type="evidence" value="ECO:0007669"/>
    <property type="project" value="InterPro"/>
</dbReference>
<dbReference type="EC" id="5.6.2.3" evidence="1"/>
<dbReference type="InterPro" id="IPR027417">
    <property type="entry name" value="P-loop_NTPase"/>
</dbReference>
<evidence type="ECO:0000259" key="2">
    <source>
        <dbReference type="Pfam" id="PF05970"/>
    </source>
</evidence>
<keyword evidence="1" id="KW-0067">ATP-binding</keyword>
<gene>
    <name evidence="4" type="ORF">Sradi_4040100</name>
</gene>
<dbReference type="Gene3D" id="3.40.50.300">
    <property type="entry name" value="P-loop containing nucleotide triphosphate hydrolases"/>
    <property type="match status" value="1"/>
</dbReference>
<comment type="similarity">
    <text evidence="1">Belongs to the helicase family.</text>
</comment>
<protein>
    <recommendedName>
        <fullName evidence="1">ATP-dependent DNA helicase</fullName>
        <ecNumber evidence="1">5.6.2.3</ecNumber>
    </recommendedName>
</protein>
<evidence type="ECO:0000313" key="4">
    <source>
        <dbReference type="EMBL" id="KAL0355932.1"/>
    </source>
</evidence>
<keyword evidence="1" id="KW-0227">DNA damage</keyword>
<feature type="domain" description="Helitron helicase-like" evidence="3">
    <location>
        <begin position="1"/>
        <end position="153"/>
    </location>
</feature>
<dbReference type="GO" id="GO:0006281">
    <property type="term" value="P:DNA repair"/>
    <property type="evidence" value="ECO:0007669"/>
    <property type="project" value="UniProtKB-KW"/>
</dbReference>
<dbReference type="Pfam" id="PF05970">
    <property type="entry name" value="PIF1"/>
    <property type="match status" value="2"/>
</dbReference>
<dbReference type="GO" id="GO:0005524">
    <property type="term" value="F:ATP binding"/>
    <property type="evidence" value="ECO:0007669"/>
    <property type="project" value="UniProtKB-KW"/>
</dbReference>
<dbReference type="CDD" id="cd18809">
    <property type="entry name" value="SF1_C_RecD"/>
    <property type="match status" value="1"/>
</dbReference>
<dbReference type="PANTHER" id="PTHR10492:SF94">
    <property type="entry name" value="ATP-DEPENDENT DNA HELICASE"/>
    <property type="match status" value="1"/>
</dbReference>
<dbReference type="GO" id="GO:0006310">
    <property type="term" value="P:DNA recombination"/>
    <property type="evidence" value="ECO:0007669"/>
    <property type="project" value="UniProtKB-KW"/>
</dbReference>
<dbReference type="PANTHER" id="PTHR10492">
    <property type="match status" value="1"/>
</dbReference>
<organism evidence="4">
    <name type="scientific">Sesamum radiatum</name>
    <name type="common">Black benniseed</name>
    <dbReference type="NCBI Taxonomy" id="300843"/>
    <lineage>
        <taxon>Eukaryota</taxon>
        <taxon>Viridiplantae</taxon>
        <taxon>Streptophyta</taxon>
        <taxon>Embryophyta</taxon>
        <taxon>Tracheophyta</taxon>
        <taxon>Spermatophyta</taxon>
        <taxon>Magnoliopsida</taxon>
        <taxon>eudicotyledons</taxon>
        <taxon>Gunneridae</taxon>
        <taxon>Pentapetalae</taxon>
        <taxon>asterids</taxon>
        <taxon>lamiids</taxon>
        <taxon>Lamiales</taxon>
        <taxon>Pedaliaceae</taxon>
        <taxon>Sesamum</taxon>
    </lineage>
</organism>
<sequence>MYIKLETTRLDYYRNNQSNLRAELYQGIVDSVLKGETRASEVGKRIVLPASFIGGPRDMRRRYLDALALVQRFGKPDLFITMTCNPEWKEIQEKLYDGQKAQDRPDLTSRIFRAKLQDLKDQLFKKKIFGKVAAHVYVIEFQKRGLPHAHMLIILKSEHKITTPDHFDRFVCAELPDRESHLELHNLVIKHMMHGPCGAKNFKNSCMVDGKCKYQYPRSYSESTIQGKDGYPIYKRRRNGLTVQVRKAQLNNQWVVPYNPYLLLRYNCHINVEICSGVTAVKYLYKYIYKGHDKVAIHISHNEDDNLVDEIKQFQDARWVSAQEAMWRIFEFNLNEIDPAVINLQLHLPNQQSVTYWATQRLDNILRWDHVSKTMLTEYFSMCSKSENARKYLYREFPEHYVWDKRDRCWRERKKRDVIGRISGANPIEGERYYLRLLLNHIKGSTSFQDLLTVNGVGYSSFKQAAQKRGLLESDQSIIECLNEAITFQMPHELRRLFAIILVYCAPTDVKLLWDTYFDAMSEDFKRETTMTVEFRVAKTLQSLNLFLESMGKSISLYDLPMLHANMDNVNGEFPREIQDEMSIQIPPEDYEAERKTFLYRALLAHLRSKKLIAIATATSGVAAAIMPGGRTAHSRFKIPIDANESTPMAKRWAIENVDKLLKDVMGNDQDFGGKVVVFGGDFRQVLPVVPKATIHQTISASLVRSYLWTRMKKFSLTINMRAKNDAEFSEFLLRVGNGEEPTDNEGNIRIPEEMIVTYDNEEDSIKRLIRAIFPSLNARAHSADYMTGRAILAAKNEHVDRKFKDNVIDAQIVFGQHSGKHVFVPRIPLSPAEHEGYPFQFKRKQFPIRLCFAMTINKAQGQTIPNVGVYLPQSVFSHGQLYVALSRGTSMSTTKVLIKPDPNNIRGKMWTRNVVYKQVFIAGQIRKMELFATGVEVTTGHDKNFQ</sequence>
<dbReference type="GO" id="GO:0016787">
    <property type="term" value="F:hydrolase activity"/>
    <property type="evidence" value="ECO:0007669"/>
    <property type="project" value="UniProtKB-KW"/>
</dbReference>
<comment type="cofactor">
    <cofactor evidence="1">
        <name>Mg(2+)</name>
        <dbReference type="ChEBI" id="CHEBI:18420"/>
    </cofactor>
</comment>
<dbReference type="SUPFAM" id="SSF52540">
    <property type="entry name" value="P-loop containing nucleoside triphosphate hydrolases"/>
    <property type="match status" value="1"/>
</dbReference>
<dbReference type="FunFam" id="3.40.50.300:FF:002884">
    <property type="entry name" value="ATP-dependent DNA helicase"/>
    <property type="match status" value="1"/>
</dbReference>
<name>A0AAW2PLD3_SESRA</name>
<dbReference type="EMBL" id="JACGWJ010000017">
    <property type="protein sequence ID" value="KAL0355932.1"/>
    <property type="molecule type" value="Genomic_DNA"/>
</dbReference>
<keyword evidence="1" id="KW-0378">Hydrolase</keyword>
<feature type="domain" description="DNA helicase Pif1-like DEAD-box helicase" evidence="2">
    <location>
        <begin position="594"/>
        <end position="646"/>
    </location>
</feature>
<feature type="domain" description="DNA helicase Pif1-like DEAD-box helicase" evidence="2">
    <location>
        <begin position="647"/>
        <end position="746"/>
    </location>
</feature>
<comment type="catalytic activity">
    <reaction evidence="1">
        <text>ATP + H2O = ADP + phosphate + H(+)</text>
        <dbReference type="Rhea" id="RHEA:13065"/>
        <dbReference type="ChEBI" id="CHEBI:15377"/>
        <dbReference type="ChEBI" id="CHEBI:15378"/>
        <dbReference type="ChEBI" id="CHEBI:30616"/>
        <dbReference type="ChEBI" id="CHEBI:43474"/>
        <dbReference type="ChEBI" id="CHEBI:456216"/>
        <dbReference type="EC" id="5.6.2.3"/>
    </reaction>
</comment>
<evidence type="ECO:0000259" key="3">
    <source>
        <dbReference type="Pfam" id="PF14214"/>
    </source>
</evidence>
<dbReference type="GO" id="GO:0043139">
    <property type="term" value="F:5'-3' DNA helicase activity"/>
    <property type="evidence" value="ECO:0007669"/>
    <property type="project" value="UniProtKB-EC"/>
</dbReference>
<evidence type="ECO:0000256" key="1">
    <source>
        <dbReference type="RuleBase" id="RU363044"/>
    </source>
</evidence>
<dbReference type="Pfam" id="PF14214">
    <property type="entry name" value="Helitron_like_N"/>
    <property type="match status" value="1"/>
</dbReference>
<dbReference type="AlphaFoldDB" id="A0AAW2PLD3"/>
<reference evidence="4" key="2">
    <citation type="journal article" date="2024" name="Plant">
        <title>Genomic evolution and insights into agronomic trait innovations of Sesamum species.</title>
        <authorList>
            <person name="Miao H."/>
            <person name="Wang L."/>
            <person name="Qu L."/>
            <person name="Liu H."/>
            <person name="Sun Y."/>
            <person name="Le M."/>
            <person name="Wang Q."/>
            <person name="Wei S."/>
            <person name="Zheng Y."/>
            <person name="Lin W."/>
            <person name="Duan Y."/>
            <person name="Cao H."/>
            <person name="Xiong S."/>
            <person name="Wang X."/>
            <person name="Wei L."/>
            <person name="Li C."/>
            <person name="Ma Q."/>
            <person name="Ju M."/>
            <person name="Zhao R."/>
            <person name="Li G."/>
            <person name="Mu C."/>
            <person name="Tian Q."/>
            <person name="Mei H."/>
            <person name="Zhang T."/>
            <person name="Gao T."/>
            <person name="Zhang H."/>
        </authorList>
    </citation>
    <scope>NUCLEOTIDE SEQUENCE</scope>
    <source>
        <strain evidence="4">G02</strain>
    </source>
</reference>
<accession>A0AAW2PLD3</accession>
<dbReference type="InterPro" id="IPR010285">
    <property type="entry name" value="DNA_helicase_pif1-like_DEAD"/>
</dbReference>
<keyword evidence="1" id="KW-0234">DNA repair</keyword>